<feature type="domain" description="DNA/pantothenate metabolism flavoprotein C-terminal" evidence="1">
    <location>
        <begin position="2"/>
        <end position="208"/>
    </location>
</feature>
<dbReference type="InterPro" id="IPR035929">
    <property type="entry name" value="CoaB-like_sf"/>
</dbReference>
<dbReference type="RefSeq" id="WP_078813655.1">
    <property type="nucleotide sequence ID" value="NZ_FUYE01000007.1"/>
</dbReference>
<name>A0A1T4Y4G2_9BACT</name>
<reference evidence="3" key="1">
    <citation type="submission" date="2017-02" db="EMBL/GenBank/DDBJ databases">
        <authorList>
            <person name="Varghese N."/>
            <person name="Submissions S."/>
        </authorList>
    </citation>
    <scope>NUCLEOTIDE SEQUENCE [LARGE SCALE GENOMIC DNA]</scope>
    <source>
        <strain evidence="3">ATCC 700200</strain>
    </source>
</reference>
<keyword evidence="2" id="KW-0436">Ligase</keyword>
<evidence type="ECO:0000259" key="1">
    <source>
        <dbReference type="Pfam" id="PF04127"/>
    </source>
</evidence>
<accession>A0A1T4Y4G2</accession>
<dbReference type="GO" id="GO:0015937">
    <property type="term" value="P:coenzyme A biosynthetic process"/>
    <property type="evidence" value="ECO:0007669"/>
    <property type="project" value="UniProtKB-ARBA"/>
</dbReference>
<dbReference type="Proteomes" id="UP000190774">
    <property type="component" value="Unassembled WGS sequence"/>
</dbReference>
<protein>
    <submittedName>
        <fullName evidence="2">Phosphopantothenate-cysteine ligase</fullName>
    </submittedName>
</protein>
<dbReference type="InterPro" id="IPR007085">
    <property type="entry name" value="DNA/pantothenate-metab_flavo_C"/>
</dbReference>
<evidence type="ECO:0000313" key="2">
    <source>
        <dbReference type="EMBL" id="SKA96714.1"/>
    </source>
</evidence>
<dbReference type="SUPFAM" id="SSF102645">
    <property type="entry name" value="CoaB-like"/>
    <property type="match status" value="1"/>
</dbReference>
<evidence type="ECO:0000313" key="3">
    <source>
        <dbReference type="Proteomes" id="UP000190774"/>
    </source>
</evidence>
<dbReference type="Pfam" id="PF04127">
    <property type="entry name" value="DFP"/>
    <property type="match status" value="1"/>
</dbReference>
<dbReference type="EMBL" id="FUYE01000007">
    <property type="protein sequence ID" value="SKA96714.1"/>
    <property type="molecule type" value="Genomic_DNA"/>
</dbReference>
<proteinExistence type="predicted"/>
<dbReference type="Gene3D" id="3.40.50.10300">
    <property type="entry name" value="CoaB-like"/>
    <property type="match status" value="1"/>
</dbReference>
<sequence length="217" mass="23419">MKILITAGPTREPLDPVRYLTNRSSGKMGYALAQAACAEGHEVTLISGPVSLPVLEGVQRISVETARQMFEAVQREIVGKDVAIFSAAVADYRPALIADQKIKKTGETLTLILEKTEDILGSARSVFGFTGYLVGFAAETEKLLTHAQEKMRRKGCDLLIANDVSQPGIGFDSGENEVTLCLPDAAPFSLPRQAKTALARELIAFISQQAVLKNSTR</sequence>
<dbReference type="STRING" id="48467.SAMN02745166_02457"/>
<dbReference type="OrthoDB" id="9802554at2"/>
<gene>
    <name evidence="2" type="ORF">SAMN02745166_02457</name>
</gene>
<keyword evidence="3" id="KW-1185">Reference proteome</keyword>
<organism evidence="2 3">
    <name type="scientific">Prosthecobacter debontii</name>
    <dbReference type="NCBI Taxonomy" id="48467"/>
    <lineage>
        <taxon>Bacteria</taxon>
        <taxon>Pseudomonadati</taxon>
        <taxon>Verrucomicrobiota</taxon>
        <taxon>Verrucomicrobiia</taxon>
        <taxon>Verrucomicrobiales</taxon>
        <taxon>Verrucomicrobiaceae</taxon>
        <taxon>Prosthecobacter</taxon>
    </lineage>
</organism>
<dbReference type="GO" id="GO:0016874">
    <property type="term" value="F:ligase activity"/>
    <property type="evidence" value="ECO:0007669"/>
    <property type="project" value="UniProtKB-KW"/>
</dbReference>
<dbReference type="AlphaFoldDB" id="A0A1T4Y4G2"/>